<gene>
    <name evidence="3" type="ORF">Nepgr_022918</name>
</gene>
<accession>A0AAD3XYV6</accession>
<dbReference type="Proteomes" id="UP001279734">
    <property type="component" value="Unassembled WGS sequence"/>
</dbReference>
<evidence type="ECO:0000313" key="4">
    <source>
        <dbReference type="Proteomes" id="UP001279734"/>
    </source>
</evidence>
<evidence type="ECO:0000256" key="1">
    <source>
        <dbReference type="SAM" id="Phobius"/>
    </source>
</evidence>
<reference evidence="3" key="1">
    <citation type="submission" date="2023-05" db="EMBL/GenBank/DDBJ databases">
        <title>Nepenthes gracilis genome sequencing.</title>
        <authorList>
            <person name="Fukushima K."/>
        </authorList>
    </citation>
    <scope>NUCLEOTIDE SEQUENCE</scope>
    <source>
        <strain evidence="3">SING2019-196</strain>
    </source>
</reference>
<keyword evidence="4" id="KW-1185">Reference proteome</keyword>
<evidence type="ECO:0000256" key="2">
    <source>
        <dbReference type="SAM" id="SignalP"/>
    </source>
</evidence>
<feature type="transmembrane region" description="Helical" evidence="1">
    <location>
        <begin position="145"/>
        <end position="163"/>
    </location>
</feature>
<evidence type="ECO:0008006" key="5">
    <source>
        <dbReference type="Google" id="ProtNLM"/>
    </source>
</evidence>
<feature type="transmembrane region" description="Helical" evidence="1">
    <location>
        <begin position="170"/>
        <end position="190"/>
    </location>
</feature>
<feature type="signal peptide" evidence="2">
    <location>
        <begin position="1"/>
        <end position="20"/>
    </location>
</feature>
<keyword evidence="2" id="KW-0732">Signal</keyword>
<organism evidence="3 4">
    <name type="scientific">Nepenthes gracilis</name>
    <name type="common">Slender pitcher plant</name>
    <dbReference type="NCBI Taxonomy" id="150966"/>
    <lineage>
        <taxon>Eukaryota</taxon>
        <taxon>Viridiplantae</taxon>
        <taxon>Streptophyta</taxon>
        <taxon>Embryophyta</taxon>
        <taxon>Tracheophyta</taxon>
        <taxon>Spermatophyta</taxon>
        <taxon>Magnoliopsida</taxon>
        <taxon>eudicotyledons</taxon>
        <taxon>Gunneridae</taxon>
        <taxon>Pentapetalae</taxon>
        <taxon>Caryophyllales</taxon>
        <taxon>Nepenthaceae</taxon>
        <taxon>Nepenthes</taxon>
    </lineage>
</organism>
<evidence type="ECO:0000313" key="3">
    <source>
        <dbReference type="EMBL" id="GMH21076.1"/>
    </source>
</evidence>
<feature type="chain" id="PRO_5042079833" description="Secreted protein" evidence="2">
    <location>
        <begin position="21"/>
        <end position="198"/>
    </location>
</feature>
<keyword evidence="1" id="KW-0472">Membrane</keyword>
<keyword evidence="1" id="KW-1133">Transmembrane helix</keyword>
<sequence>MLMLPLGLVDSMVLAVPGVADHEWCDVIALLAFSMEVEWSVICLGSQCAALQHGVGSSACRVAKEGSCNVRNVELGLCGADGSCHAVTIVGCGGWPFGCCCSIEAVSTLAVGLAGGPGRMFRGPVFRQFCCGSGMMLALVQQCSGFVWGGLLAVILSTFYAATAQIDLGCVLWLNLHFLLLVLLCLESAMDVVHGLET</sequence>
<comment type="caution">
    <text evidence="3">The sequence shown here is derived from an EMBL/GenBank/DDBJ whole genome shotgun (WGS) entry which is preliminary data.</text>
</comment>
<protein>
    <recommendedName>
        <fullName evidence="5">Secreted protein</fullName>
    </recommendedName>
</protein>
<proteinExistence type="predicted"/>
<dbReference type="AlphaFoldDB" id="A0AAD3XYV6"/>
<keyword evidence="1" id="KW-0812">Transmembrane</keyword>
<dbReference type="EMBL" id="BSYO01000022">
    <property type="protein sequence ID" value="GMH21076.1"/>
    <property type="molecule type" value="Genomic_DNA"/>
</dbReference>
<name>A0AAD3XYV6_NEPGR</name>